<feature type="domain" description="Gfo/Idh/MocA-like oxidoreductase N-terminal" evidence="2">
    <location>
        <begin position="6"/>
        <end position="123"/>
    </location>
</feature>
<dbReference type="PANTHER" id="PTHR43818:SF11">
    <property type="entry name" value="BCDNA.GH03377"/>
    <property type="match status" value="1"/>
</dbReference>
<evidence type="ECO:0000259" key="3">
    <source>
        <dbReference type="Pfam" id="PF22725"/>
    </source>
</evidence>
<feature type="domain" description="GFO/IDH/MocA-like oxidoreductase" evidence="3">
    <location>
        <begin position="133"/>
        <end position="235"/>
    </location>
</feature>
<dbReference type="EMBL" id="CAAHFG010000002">
    <property type="protein sequence ID" value="VGO15098.1"/>
    <property type="molecule type" value="Genomic_DNA"/>
</dbReference>
<dbReference type="Gene3D" id="3.40.50.720">
    <property type="entry name" value="NAD(P)-binding Rossmann-like Domain"/>
    <property type="match status" value="1"/>
</dbReference>
<proteinExistence type="predicted"/>
<dbReference type="RefSeq" id="WP_136080699.1">
    <property type="nucleotide sequence ID" value="NZ_CAAHFG010000002.1"/>
</dbReference>
<organism evidence="4 5">
    <name type="scientific">Pontiella desulfatans</name>
    <dbReference type="NCBI Taxonomy" id="2750659"/>
    <lineage>
        <taxon>Bacteria</taxon>
        <taxon>Pseudomonadati</taxon>
        <taxon>Kiritimatiellota</taxon>
        <taxon>Kiritimatiellia</taxon>
        <taxon>Kiritimatiellales</taxon>
        <taxon>Pontiellaceae</taxon>
        <taxon>Pontiella</taxon>
    </lineage>
</organism>
<dbReference type="InterPro" id="IPR036291">
    <property type="entry name" value="NAD(P)-bd_dom_sf"/>
</dbReference>
<evidence type="ECO:0000259" key="2">
    <source>
        <dbReference type="Pfam" id="PF01408"/>
    </source>
</evidence>
<dbReference type="SUPFAM" id="SSF55347">
    <property type="entry name" value="Glyceraldehyde-3-phosphate dehydrogenase-like, C-terminal domain"/>
    <property type="match status" value="1"/>
</dbReference>
<dbReference type="GO" id="GO:0000166">
    <property type="term" value="F:nucleotide binding"/>
    <property type="evidence" value="ECO:0007669"/>
    <property type="project" value="InterPro"/>
</dbReference>
<dbReference type="Pfam" id="PF22725">
    <property type="entry name" value="GFO_IDH_MocA_C3"/>
    <property type="match status" value="1"/>
</dbReference>
<dbReference type="PANTHER" id="PTHR43818">
    <property type="entry name" value="BCDNA.GH03377"/>
    <property type="match status" value="1"/>
</dbReference>
<accession>A0A6C2U4V6</accession>
<gene>
    <name evidence="4" type="primary">iolX_5</name>
    <name evidence="4" type="ORF">PDESU_03678</name>
</gene>
<dbReference type="Pfam" id="PF01408">
    <property type="entry name" value="GFO_IDH_MocA"/>
    <property type="match status" value="1"/>
</dbReference>
<protein>
    <submittedName>
        <fullName evidence="4">Scyllo-inositol 2-dehydrogenase (NAD(+))</fullName>
    </submittedName>
</protein>
<sequence length="340" mass="38104">MSKTYKMAILGCGDFLRWQSGDIKDAENIEVKYLFDPRKEQAEKYAAELGGQAVDSDAICFDDPEIDIVALFVPPWIRRGLVERACAAGKHIFTTKPLGATAEECEAMVAAVEKAGVLCGLGYNRTANPLIETYKNIFADPEIGRLALYKQDWLHHYPQWNDWALDPEKNGGPFMDAMIHNQNIARYLMGRPMKAATYFSDKHAHPDLKCGDTEFMKLDFEDNGSAHLFITWAADLQVFSTEGNDREHIDICYSVSEKGWRLTHAWADGGQVITASREGEKREWKVEPLPQNAYQQFAAALDSGADSLPADIPSIQEALEDIKLVRLVEKQPGSRVAIDF</sequence>
<keyword evidence="1" id="KW-0560">Oxidoreductase</keyword>
<dbReference type="AlphaFoldDB" id="A0A6C2U4V6"/>
<evidence type="ECO:0000256" key="1">
    <source>
        <dbReference type="ARBA" id="ARBA00023002"/>
    </source>
</evidence>
<dbReference type="InterPro" id="IPR055170">
    <property type="entry name" value="GFO_IDH_MocA-like_dom"/>
</dbReference>
<name>A0A6C2U4V6_PONDE</name>
<evidence type="ECO:0000313" key="4">
    <source>
        <dbReference type="EMBL" id="VGO15098.1"/>
    </source>
</evidence>
<dbReference type="InterPro" id="IPR050463">
    <property type="entry name" value="Gfo/Idh/MocA_oxidrdct_glycsds"/>
</dbReference>
<reference evidence="4 5" key="1">
    <citation type="submission" date="2019-04" db="EMBL/GenBank/DDBJ databases">
        <authorList>
            <person name="Van Vliet M D."/>
        </authorList>
    </citation>
    <scope>NUCLEOTIDE SEQUENCE [LARGE SCALE GENOMIC DNA]</scope>
    <source>
        <strain evidence="4 5">F1</strain>
    </source>
</reference>
<dbReference type="InterPro" id="IPR000683">
    <property type="entry name" value="Gfo/Idh/MocA-like_OxRdtase_N"/>
</dbReference>
<keyword evidence="5" id="KW-1185">Reference proteome</keyword>
<dbReference type="Gene3D" id="3.30.360.10">
    <property type="entry name" value="Dihydrodipicolinate Reductase, domain 2"/>
    <property type="match status" value="1"/>
</dbReference>
<evidence type="ECO:0000313" key="5">
    <source>
        <dbReference type="Proteomes" id="UP000366872"/>
    </source>
</evidence>
<dbReference type="Proteomes" id="UP000366872">
    <property type="component" value="Unassembled WGS sequence"/>
</dbReference>
<dbReference type="SUPFAM" id="SSF51735">
    <property type="entry name" value="NAD(P)-binding Rossmann-fold domains"/>
    <property type="match status" value="1"/>
</dbReference>
<dbReference type="GO" id="GO:0016491">
    <property type="term" value="F:oxidoreductase activity"/>
    <property type="evidence" value="ECO:0007669"/>
    <property type="project" value="UniProtKB-KW"/>
</dbReference>